<feature type="region of interest" description="Disordered" evidence="1">
    <location>
        <begin position="17"/>
        <end position="43"/>
    </location>
</feature>
<evidence type="ECO:0000256" key="1">
    <source>
        <dbReference type="SAM" id="MobiDB-lite"/>
    </source>
</evidence>
<keyword evidence="4" id="KW-1185">Reference proteome</keyword>
<evidence type="ECO:0000313" key="3">
    <source>
        <dbReference type="EMBL" id="EWC63178.1"/>
    </source>
</evidence>
<reference evidence="3 4" key="1">
    <citation type="journal article" date="2014" name="Genome Announc.">
        <title>Draft Genome Sequence of the Antitrypanosomally Active Sponge-Associated Bacterium Actinokineospora sp. Strain EG49.</title>
        <authorList>
            <person name="Harjes J."/>
            <person name="Ryu T."/>
            <person name="Abdelmohsen U.R."/>
            <person name="Moitinho-Silva L."/>
            <person name="Horn H."/>
            <person name="Ravasi T."/>
            <person name="Hentschel U."/>
        </authorList>
    </citation>
    <scope>NUCLEOTIDE SEQUENCE [LARGE SCALE GENOMIC DNA]</scope>
    <source>
        <strain evidence="3 4">EG49</strain>
    </source>
</reference>
<feature type="region of interest" description="Disordered" evidence="1">
    <location>
        <begin position="519"/>
        <end position="545"/>
    </location>
</feature>
<dbReference type="GO" id="GO:0016491">
    <property type="term" value="F:oxidoreductase activity"/>
    <property type="evidence" value="ECO:0007669"/>
    <property type="project" value="InterPro"/>
</dbReference>
<evidence type="ECO:0000259" key="2">
    <source>
        <dbReference type="Pfam" id="PF01593"/>
    </source>
</evidence>
<evidence type="ECO:0000313" key="4">
    <source>
        <dbReference type="Proteomes" id="UP000019277"/>
    </source>
</evidence>
<dbReference type="EMBL" id="AYXG01000051">
    <property type="protein sequence ID" value="EWC63178.1"/>
    <property type="molecule type" value="Genomic_DNA"/>
</dbReference>
<dbReference type="InterPro" id="IPR050464">
    <property type="entry name" value="Zeta_carotene_desat/Oxidored"/>
</dbReference>
<dbReference type="Gene3D" id="3.50.50.60">
    <property type="entry name" value="FAD/NAD(P)-binding domain"/>
    <property type="match status" value="1"/>
</dbReference>
<proteinExistence type="predicted"/>
<dbReference type="AlphaFoldDB" id="W7IS55"/>
<accession>W7IS55</accession>
<dbReference type="SUPFAM" id="SSF51905">
    <property type="entry name" value="FAD/NAD(P)-binding domain"/>
    <property type="match status" value="1"/>
</dbReference>
<dbReference type="InterPro" id="IPR036188">
    <property type="entry name" value="FAD/NAD-bd_sf"/>
</dbReference>
<comment type="caution">
    <text evidence="3">The sequence shown here is derived from an EMBL/GenBank/DDBJ whole genome shotgun (WGS) entry which is preliminary data.</text>
</comment>
<dbReference type="InterPro" id="IPR002937">
    <property type="entry name" value="Amino_oxidase"/>
</dbReference>
<feature type="domain" description="Amine oxidase" evidence="2">
    <location>
        <begin position="54"/>
        <end position="498"/>
    </location>
</feature>
<dbReference type="eggNOG" id="COG3349">
    <property type="taxonomic scope" value="Bacteria"/>
</dbReference>
<dbReference type="PATRIC" id="fig|909613.9.peg.1406"/>
<dbReference type="PANTHER" id="PTHR42923">
    <property type="entry name" value="PROTOPORPHYRINOGEN OXIDASE"/>
    <property type="match status" value="1"/>
</dbReference>
<dbReference type="PANTHER" id="PTHR42923:SF43">
    <property type="entry name" value="AMINE OXIDASE"/>
    <property type="match status" value="1"/>
</dbReference>
<feature type="compositionally biased region" description="Low complexity" evidence="1">
    <location>
        <begin position="533"/>
        <end position="545"/>
    </location>
</feature>
<dbReference type="Proteomes" id="UP000019277">
    <property type="component" value="Unassembled WGS sequence"/>
</dbReference>
<dbReference type="STRING" id="909613.UO65_1392"/>
<gene>
    <name evidence="3" type="ORF">UO65_1392</name>
</gene>
<dbReference type="Pfam" id="PF01593">
    <property type="entry name" value="Amino_oxidase"/>
    <property type="match status" value="1"/>
</dbReference>
<protein>
    <submittedName>
        <fullName evidence="3">Phi-Carotenoid synthase</fullName>
    </submittedName>
</protein>
<organism evidence="3 4">
    <name type="scientific">Actinokineospora spheciospongiae</name>
    <dbReference type="NCBI Taxonomy" id="909613"/>
    <lineage>
        <taxon>Bacteria</taxon>
        <taxon>Bacillati</taxon>
        <taxon>Actinomycetota</taxon>
        <taxon>Actinomycetes</taxon>
        <taxon>Pseudonocardiales</taxon>
        <taxon>Pseudonocardiaceae</taxon>
        <taxon>Actinokineospora</taxon>
    </lineage>
</organism>
<name>W7IS55_9PSEU</name>
<sequence length="545" mass="58787">MRGCARLWDMLPLWSSSSTPGRDRSATRIPGPAGRPDTGHLDRQPRVAVVGGGIAGVSAAVGLAERGVAVTLLEREPDLGGRVTGWTGTHADGSPATMTRGFHAFFRQYYNLRALLRRVDPDLAMLRPVADYPLRHDNGTAESFAGLPLTPPWNVASFVLRSETFTARDLVRMNPAAAAQLFDVSVPGIYDALDAVDADTFLRDIAFPEAARHLAFEVFSRSFFAHPGALSAAELATMFHIYFLGSSEGLLFDVPSDPYPITLWGPLRAYLTGLGATVCTGVEVESVGRGRDRRHRVRASTALDGEFDAVVLAADTAGLRGLVERSTDLGDPGWRQRIAGLRTAPPFLVSRFWLDRPARLDRAAFLGTSGYRYLDNISVLDCFEGESAAWRERTGGSVVELHAYALERDPDLDQVVPALLAEAEAVYPELRGATAVHTEHVLRDDCPLFAPGTFADRPAVSTSDPTVVLAGDLVRVELPVALMERAATTGFLAANALLDGWGVHGHDLWTVPNRGRSSVLRQGARRGRRSRTPAEAHAAPGTATA</sequence>